<dbReference type="Pfam" id="PF01266">
    <property type="entry name" value="DAO"/>
    <property type="match status" value="1"/>
</dbReference>
<proteinExistence type="predicted"/>
<dbReference type="EMBL" id="BMPI01000072">
    <property type="protein sequence ID" value="GGM76394.1"/>
    <property type="molecule type" value="Genomic_DNA"/>
</dbReference>
<dbReference type="PANTHER" id="PTHR42923">
    <property type="entry name" value="PROTOPORPHYRINOGEN OXIDASE"/>
    <property type="match status" value="1"/>
</dbReference>
<dbReference type="Gene3D" id="3.50.50.60">
    <property type="entry name" value="FAD/NAD(P)-binding domain"/>
    <property type="match status" value="2"/>
</dbReference>
<dbReference type="InterPro" id="IPR036188">
    <property type="entry name" value="FAD/NAD-bd_sf"/>
</dbReference>
<feature type="domain" description="FAD dependent oxidoreductase" evidence="1">
    <location>
        <begin position="2"/>
        <end position="357"/>
    </location>
</feature>
<evidence type="ECO:0000259" key="1">
    <source>
        <dbReference type="Pfam" id="PF01266"/>
    </source>
</evidence>
<dbReference type="GO" id="GO:0016491">
    <property type="term" value="F:oxidoreductase activity"/>
    <property type="evidence" value="ECO:0007669"/>
    <property type="project" value="TreeGrafter"/>
</dbReference>
<sequence>MRVAVIGSGISGLSCAFYLADHSGVETVVIERDAVPGGRANTTEQGEHCPRIFLDDYHTLFGILRRIAGTDGRSVHAHLQRLRRYSYAGGHGWVEVSHLYRVFAKEIPLSRRLQMIRRPRSPLVAEQYRGANANRYGSLKNFSRLALLRMALSLLRSRTAYTFDGPTRTHLIEPWVRHLSERGVELRTGCPVTRLTPVPGGISIETAGGTEVFDAVIVAAFVPDVIPLLAASGLPTAVRALNHTHCKAITVELDPAEPILAAAGPAMYCRDGINIVLQPAHRRSIVLVTRAASSADDFVLGKVRQFLGLRHPLRSVGVRDNQLPHEAVYAATYLRPDAVVTRAVPGLYLAGSYLRNGYPVDSGEGAARTALAAYRQIRHAYGLTTSPAARVG</sequence>
<dbReference type="SUPFAM" id="SSF51905">
    <property type="entry name" value="FAD/NAD(P)-binding domain"/>
    <property type="match status" value="1"/>
</dbReference>
<dbReference type="Gene3D" id="3.30.9.10">
    <property type="entry name" value="D-Amino Acid Oxidase, subunit A, domain 2"/>
    <property type="match status" value="1"/>
</dbReference>
<dbReference type="InterPro" id="IPR006076">
    <property type="entry name" value="FAD-dep_OxRdtase"/>
</dbReference>
<dbReference type="InterPro" id="IPR050464">
    <property type="entry name" value="Zeta_carotene_desat/Oxidored"/>
</dbReference>
<protein>
    <recommendedName>
        <fullName evidence="1">FAD dependent oxidoreductase domain-containing protein</fullName>
    </recommendedName>
</protein>
<comment type="caution">
    <text evidence="2">The sequence shown here is derived from an EMBL/GenBank/DDBJ whole genome shotgun (WGS) entry which is preliminary data.</text>
</comment>
<reference evidence="2" key="1">
    <citation type="journal article" date="2014" name="Int. J. Syst. Evol. Microbiol.">
        <title>Complete genome sequence of Corynebacterium casei LMG S-19264T (=DSM 44701T), isolated from a smear-ripened cheese.</title>
        <authorList>
            <consortium name="US DOE Joint Genome Institute (JGI-PGF)"/>
            <person name="Walter F."/>
            <person name="Albersmeier A."/>
            <person name="Kalinowski J."/>
            <person name="Ruckert C."/>
        </authorList>
    </citation>
    <scope>NUCLEOTIDE SEQUENCE</scope>
    <source>
        <strain evidence="2">JCM 19831</strain>
    </source>
</reference>
<dbReference type="AlphaFoldDB" id="A0A917UB61"/>
<dbReference type="Proteomes" id="UP000642070">
    <property type="component" value="Unassembled WGS sequence"/>
</dbReference>
<dbReference type="PROSITE" id="PS51257">
    <property type="entry name" value="PROKAR_LIPOPROTEIN"/>
    <property type="match status" value="1"/>
</dbReference>
<organism evidence="2 3">
    <name type="scientific">Dactylosporangium sucinum</name>
    <dbReference type="NCBI Taxonomy" id="1424081"/>
    <lineage>
        <taxon>Bacteria</taxon>
        <taxon>Bacillati</taxon>
        <taxon>Actinomycetota</taxon>
        <taxon>Actinomycetes</taxon>
        <taxon>Micromonosporales</taxon>
        <taxon>Micromonosporaceae</taxon>
        <taxon>Dactylosporangium</taxon>
    </lineage>
</organism>
<keyword evidence="3" id="KW-1185">Reference proteome</keyword>
<dbReference type="RefSeq" id="WP_268241751.1">
    <property type="nucleotide sequence ID" value="NZ_BMPI01000072.1"/>
</dbReference>
<evidence type="ECO:0000313" key="3">
    <source>
        <dbReference type="Proteomes" id="UP000642070"/>
    </source>
</evidence>
<evidence type="ECO:0000313" key="2">
    <source>
        <dbReference type="EMBL" id="GGM76394.1"/>
    </source>
</evidence>
<reference evidence="2" key="2">
    <citation type="submission" date="2020-09" db="EMBL/GenBank/DDBJ databases">
        <authorList>
            <person name="Sun Q."/>
            <person name="Ohkuma M."/>
        </authorList>
    </citation>
    <scope>NUCLEOTIDE SEQUENCE</scope>
    <source>
        <strain evidence="2">JCM 19831</strain>
    </source>
</reference>
<accession>A0A917UB61</accession>
<name>A0A917UB61_9ACTN</name>
<gene>
    <name evidence="2" type="ORF">GCM10007977_092370</name>
</gene>